<name>A0A8J7GEM9_9BACL</name>
<reference evidence="6" key="1">
    <citation type="submission" date="2020-11" db="EMBL/GenBank/DDBJ databases">
        <title>Multidrug resistant novel bacterium Savagea serpentis sp. nov., isolated from the scats of a vine snake (Ahaetulla nasuta).</title>
        <authorList>
            <person name="Venkata Ramana V."/>
            <person name="Vikas Patil S."/>
            <person name="Yogita Lugani V."/>
        </authorList>
    </citation>
    <scope>NUCLEOTIDE SEQUENCE</scope>
    <source>
        <strain evidence="6">SN6</strain>
    </source>
</reference>
<evidence type="ECO:0000256" key="1">
    <source>
        <dbReference type="ARBA" id="ARBA00004141"/>
    </source>
</evidence>
<comment type="function">
    <text evidence="5">Part of the twin-arginine translocation (Tat) system that transports large folded proteins containing a characteristic twin-arginine motif in their signal peptide across membranes.</text>
</comment>
<comment type="similarity">
    <text evidence="5">Belongs to the TatC family.</text>
</comment>
<accession>A0A8J7GEM9</accession>
<keyword evidence="7" id="KW-1185">Reference proteome</keyword>
<evidence type="ECO:0000313" key="7">
    <source>
        <dbReference type="Proteomes" id="UP000622653"/>
    </source>
</evidence>
<feature type="transmembrane region" description="Helical" evidence="5">
    <location>
        <begin position="64"/>
        <end position="88"/>
    </location>
</feature>
<dbReference type="HAMAP" id="MF_00902">
    <property type="entry name" value="TatC"/>
    <property type="match status" value="1"/>
</dbReference>
<dbReference type="GO" id="GO:0033281">
    <property type="term" value="C:TAT protein transport complex"/>
    <property type="evidence" value="ECO:0007669"/>
    <property type="project" value="UniProtKB-UniRule"/>
</dbReference>
<dbReference type="Proteomes" id="UP000622653">
    <property type="component" value="Unassembled WGS sequence"/>
</dbReference>
<evidence type="ECO:0000256" key="4">
    <source>
        <dbReference type="ARBA" id="ARBA00023136"/>
    </source>
</evidence>
<keyword evidence="5" id="KW-0811">Translocation</keyword>
<dbReference type="GO" id="GO:0009977">
    <property type="term" value="F:proton motive force dependent protein transmembrane transporter activity"/>
    <property type="evidence" value="ECO:0007669"/>
    <property type="project" value="TreeGrafter"/>
</dbReference>
<keyword evidence="5" id="KW-0813">Transport</keyword>
<dbReference type="GO" id="GO:0043953">
    <property type="term" value="P:protein transport by the Tat complex"/>
    <property type="evidence" value="ECO:0007669"/>
    <property type="project" value="UniProtKB-UniRule"/>
</dbReference>
<dbReference type="PANTHER" id="PTHR30371:SF0">
    <property type="entry name" value="SEC-INDEPENDENT PROTEIN TRANSLOCASE PROTEIN TATC, CHLOROPLASTIC-RELATED"/>
    <property type="match status" value="1"/>
</dbReference>
<dbReference type="RefSeq" id="WP_194563709.1">
    <property type="nucleotide sequence ID" value="NZ_JADKPV010000010.1"/>
</dbReference>
<sequence length="268" mass="31119">MEEKQLTVIEHIEELRKRLIIIVVFFMLAVIGSFFLAKPLIKYLQSNGQAQEITFNAFTVLDPVFVLLKVIIVLAVVLISPVIMYQLWAFIAPGLKETERRVTLSYIPFAFLLFLAGAAFSYFVLIPYVMGFMRLLAGDLEIQQTIGINEYFNFLIQLVIPFGVVFQLPVVMLFLSRLGFLNPDWLAKSRKYAYFALFVLAAFITPPDLFSHLFTTVPLIILFELSLFISRFGYRKFLKAEEEMRLEEIKAEQQRQIDEVMERMKQDE</sequence>
<comment type="subcellular location">
    <subcellularLocation>
        <location evidence="5">Cell membrane</location>
        <topology evidence="5">Multi-pass membrane protein</topology>
    </subcellularLocation>
    <subcellularLocation>
        <location evidence="1">Membrane</location>
        <topology evidence="1">Multi-pass membrane protein</topology>
    </subcellularLocation>
</comment>
<keyword evidence="4 5" id="KW-0472">Membrane</keyword>
<keyword evidence="3 5" id="KW-1133">Transmembrane helix</keyword>
<proteinExistence type="inferred from homology"/>
<feature type="transmembrane region" description="Helical" evidence="5">
    <location>
        <begin position="109"/>
        <end position="131"/>
    </location>
</feature>
<organism evidence="6 7">
    <name type="scientific">Savagea serpentis</name>
    <dbReference type="NCBI Taxonomy" id="2785297"/>
    <lineage>
        <taxon>Bacteria</taxon>
        <taxon>Bacillati</taxon>
        <taxon>Bacillota</taxon>
        <taxon>Bacilli</taxon>
        <taxon>Bacillales</taxon>
        <taxon>Caryophanaceae</taxon>
        <taxon>Savagea</taxon>
    </lineage>
</organism>
<evidence type="ECO:0000313" key="6">
    <source>
        <dbReference type="EMBL" id="MBF4502221.1"/>
    </source>
</evidence>
<protein>
    <recommendedName>
        <fullName evidence="5">Sec-independent protein translocase protein TatC</fullName>
    </recommendedName>
</protein>
<dbReference type="EMBL" id="JADKPV010000010">
    <property type="protein sequence ID" value="MBF4502221.1"/>
    <property type="molecule type" value="Genomic_DNA"/>
</dbReference>
<comment type="caution">
    <text evidence="6">The sequence shown here is derived from an EMBL/GenBank/DDBJ whole genome shotgun (WGS) entry which is preliminary data.</text>
</comment>
<keyword evidence="2 5" id="KW-0812">Transmembrane</keyword>
<dbReference type="PRINTS" id="PR01840">
    <property type="entry name" value="TATCFAMILY"/>
</dbReference>
<dbReference type="InterPro" id="IPR019820">
    <property type="entry name" value="Sec-indep_translocase_CS"/>
</dbReference>
<dbReference type="GO" id="GO:0065002">
    <property type="term" value="P:intracellular protein transmembrane transport"/>
    <property type="evidence" value="ECO:0007669"/>
    <property type="project" value="TreeGrafter"/>
</dbReference>
<dbReference type="InterPro" id="IPR002033">
    <property type="entry name" value="TatC"/>
</dbReference>
<dbReference type="PANTHER" id="PTHR30371">
    <property type="entry name" value="SEC-INDEPENDENT PROTEIN TRANSLOCASE PROTEIN TATC"/>
    <property type="match status" value="1"/>
</dbReference>
<dbReference type="AlphaFoldDB" id="A0A8J7GEM9"/>
<evidence type="ECO:0000256" key="2">
    <source>
        <dbReference type="ARBA" id="ARBA00022692"/>
    </source>
</evidence>
<feature type="transmembrane region" description="Helical" evidence="5">
    <location>
        <begin position="19"/>
        <end position="37"/>
    </location>
</feature>
<keyword evidence="5" id="KW-0653">Protein transport</keyword>
<evidence type="ECO:0000256" key="3">
    <source>
        <dbReference type="ARBA" id="ARBA00022989"/>
    </source>
</evidence>
<comment type="subunit">
    <text evidence="5">Forms a complex with TatA.</text>
</comment>
<feature type="transmembrane region" description="Helical" evidence="5">
    <location>
        <begin position="216"/>
        <end position="234"/>
    </location>
</feature>
<feature type="transmembrane region" description="Helical" evidence="5">
    <location>
        <begin position="151"/>
        <end position="180"/>
    </location>
</feature>
<dbReference type="PROSITE" id="PS01218">
    <property type="entry name" value="TATC"/>
    <property type="match status" value="1"/>
</dbReference>
<gene>
    <name evidence="5 6" type="primary">tatC</name>
    <name evidence="6" type="ORF">IRY55_12705</name>
</gene>
<keyword evidence="5" id="KW-1003">Cell membrane</keyword>
<evidence type="ECO:0000256" key="5">
    <source>
        <dbReference type="HAMAP-Rule" id="MF_00902"/>
    </source>
</evidence>
<dbReference type="Pfam" id="PF00902">
    <property type="entry name" value="TatC"/>
    <property type="match status" value="1"/>
</dbReference>
<feature type="transmembrane region" description="Helical" evidence="5">
    <location>
        <begin position="192"/>
        <end position="210"/>
    </location>
</feature>
<dbReference type="NCBIfam" id="TIGR00945">
    <property type="entry name" value="tatC"/>
    <property type="match status" value="1"/>
</dbReference>